<keyword evidence="11" id="KW-0482">Metalloprotease</keyword>
<sequence>MLAMPHLNLVQLVAIWAIPGLFAITLHEVAHGYAARQFGDRTAEMLGRLKLNPIRHIDPIGTILVPLACLILP</sequence>
<keyword evidence="5" id="KW-0645">Protease</keyword>
<comment type="cofactor">
    <cofactor evidence="1">
        <name>Zn(2+)</name>
        <dbReference type="ChEBI" id="CHEBI:29105"/>
    </cofactor>
</comment>
<evidence type="ECO:0000256" key="6">
    <source>
        <dbReference type="ARBA" id="ARBA00022692"/>
    </source>
</evidence>
<keyword evidence="6" id="KW-0812">Transmembrane</keyword>
<evidence type="ECO:0000256" key="7">
    <source>
        <dbReference type="ARBA" id="ARBA00022723"/>
    </source>
</evidence>
<dbReference type="PANTHER" id="PTHR35864:SF1">
    <property type="entry name" value="ZINC METALLOPROTEASE YWHC-RELATED"/>
    <property type="match status" value="1"/>
</dbReference>
<name>T0ZLD4_9ZZZZ</name>
<dbReference type="GO" id="GO:0005886">
    <property type="term" value="C:plasma membrane"/>
    <property type="evidence" value="ECO:0007669"/>
    <property type="project" value="UniProtKB-SubCell"/>
</dbReference>
<evidence type="ECO:0000256" key="1">
    <source>
        <dbReference type="ARBA" id="ARBA00001947"/>
    </source>
</evidence>
<evidence type="ECO:0000256" key="5">
    <source>
        <dbReference type="ARBA" id="ARBA00022670"/>
    </source>
</evidence>
<reference evidence="13" key="2">
    <citation type="journal article" date="2014" name="ISME J.">
        <title>Microbial stratification in low pH oxic and suboxic macroscopic growths along an acid mine drainage.</title>
        <authorList>
            <person name="Mendez-Garcia C."/>
            <person name="Mesa V."/>
            <person name="Sprenger R.R."/>
            <person name="Richter M."/>
            <person name="Diez M.S."/>
            <person name="Solano J."/>
            <person name="Bargiela R."/>
            <person name="Golyshina O.V."/>
            <person name="Manteca A."/>
            <person name="Ramos J.L."/>
            <person name="Gallego J.R."/>
            <person name="Llorente I."/>
            <person name="Martins Dos Santos V.A."/>
            <person name="Jensen O.N."/>
            <person name="Pelaez A.I."/>
            <person name="Sanchez J."/>
            <person name="Ferrer M."/>
        </authorList>
    </citation>
    <scope>NUCLEOTIDE SEQUENCE</scope>
</reference>
<comment type="caution">
    <text evidence="13">The sequence shown here is derived from an EMBL/GenBank/DDBJ whole genome shotgun (WGS) entry which is preliminary data.</text>
</comment>
<comment type="similarity">
    <text evidence="3">Belongs to the peptidase M50B family.</text>
</comment>
<evidence type="ECO:0000256" key="4">
    <source>
        <dbReference type="ARBA" id="ARBA00022475"/>
    </source>
</evidence>
<proteinExistence type="inferred from homology"/>
<dbReference type="PANTHER" id="PTHR35864">
    <property type="entry name" value="ZINC METALLOPROTEASE MJ0611-RELATED"/>
    <property type="match status" value="1"/>
</dbReference>
<dbReference type="GO" id="GO:0008237">
    <property type="term" value="F:metallopeptidase activity"/>
    <property type="evidence" value="ECO:0007669"/>
    <property type="project" value="UniProtKB-KW"/>
</dbReference>
<evidence type="ECO:0000313" key="13">
    <source>
        <dbReference type="EMBL" id="EQD49126.1"/>
    </source>
</evidence>
<dbReference type="InterPro" id="IPR052348">
    <property type="entry name" value="Metallopeptidase_M50B"/>
</dbReference>
<protein>
    <submittedName>
        <fullName evidence="13">Peptidase M50</fullName>
    </submittedName>
</protein>
<evidence type="ECO:0000256" key="10">
    <source>
        <dbReference type="ARBA" id="ARBA00022989"/>
    </source>
</evidence>
<accession>T0ZLD4</accession>
<evidence type="ECO:0000256" key="12">
    <source>
        <dbReference type="ARBA" id="ARBA00023136"/>
    </source>
</evidence>
<reference evidence="13" key="1">
    <citation type="submission" date="2013-08" db="EMBL/GenBank/DDBJ databases">
        <authorList>
            <person name="Mendez C."/>
            <person name="Richter M."/>
            <person name="Ferrer M."/>
            <person name="Sanchez J."/>
        </authorList>
    </citation>
    <scope>NUCLEOTIDE SEQUENCE</scope>
</reference>
<dbReference type="GO" id="GO:0006508">
    <property type="term" value="P:proteolysis"/>
    <property type="evidence" value="ECO:0007669"/>
    <property type="project" value="UniProtKB-KW"/>
</dbReference>
<keyword evidence="7" id="KW-0479">Metal-binding</keyword>
<evidence type="ECO:0000256" key="8">
    <source>
        <dbReference type="ARBA" id="ARBA00022801"/>
    </source>
</evidence>
<feature type="non-terminal residue" evidence="13">
    <location>
        <position position="73"/>
    </location>
</feature>
<keyword evidence="9" id="KW-0862">Zinc</keyword>
<keyword evidence="10" id="KW-1133">Transmembrane helix</keyword>
<comment type="subcellular location">
    <subcellularLocation>
        <location evidence="2">Cell membrane</location>
        <topology evidence="2">Multi-pass membrane protein</topology>
    </subcellularLocation>
</comment>
<evidence type="ECO:0000256" key="3">
    <source>
        <dbReference type="ARBA" id="ARBA00007931"/>
    </source>
</evidence>
<dbReference type="InterPro" id="IPR044537">
    <property type="entry name" value="Rip2-like"/>
</dbReference>
<evidence type="ECO:0000256" key="11">
    <source>
        <dbReference type="ARBA" id="ARBA00023049"/>
    </source>
</evidence>
<evidence type="ECO:0000256" key="2">
    <source>
        <dbReference type="ARBA" id="ARBA00004651"/>
    </source>
</evidence>
<dbReference type="EMBL" id="AUZZ01005564">
    <property type="protein sequence ID" value="EQD49126.1"/>
    <property type="molecule type" value="Genomic_DNA"/>
</dbReference>
<organism evidence="13">
    <name type="scientific">mine drainage metagenome</name>
    <dbReference type="NCBI Taxonomy" id="410659"/>
    <lineage>
        <taxon>unclassified sequences</taxon>
        <taxon>metagenomes</taxon>
        <taxon>ecological metagenomes</taxon>
    </lineage>
</organism>
<gene>
    <name evidence="13" type="ORF">B2A_07753</name>
</gene>
<keyword evidence="12" id="KW-0472">Membrane</keyword>
<dbReference type="GO" id="GO:0046872">
    <property type="term" value="F:metal ion binding"/>
    <property type="evidence" value="ECO:0007669"/>
    <property type="project" value="UniProtKB-KW"/>
</dbReference>
<keyword evidence="8" id="KW-0378">Hydrolase</keyword>
<keyword evidence="4" id="KW-1003">Cell membrane</keyword>
<evidence type="ECO:0000256" key="9">
    <source>
        <dbReference type="ARBA" id="ARBA00022833"/>
    </source>
</evidence>
<dbReference type="AlphaFoldDB" id="T0ZLD4"/>
<dbReference type="CDD" id="cd06158">
    <property type="entry name" value="S2P-M50_like_1"/>
    <property type="match status" value="1"/>
</dbReference>